<keyword evidence="2" id="KW-1185">Reference proteome</keyword>
<dbReference type="RefSeq" id="WP_077340644.1">
    <property type="nucleotide sequence ID" value="NZ_CP019605.1"/>
</dbReference>
<accession>A0A1Q2CD02</accession>
<evidence type="ECO:0000313" key="1">
    <source>
        <dbReference type="EMBL" id="AQP43984.1"/>
    </source>
</evidence>
<dbReference type="InterPro" id="IPR031308">
    <property type="entry name" value="UCP028777"/>
</dbReference>
<sequence>MRTLLNVIWVIFGGFWLALGYFVAGVLACLLIVTIPVGIASFRMARYVLWPFGKTVVKKEGAGAGSAIMNGIWFLVAGWWLAVLHVATALAQSLTIVGLANAVVSIKMIPVTCFPFGKRITDSGSFI</sequence>
<proteinExistence type="predicted"/>
<dbReference type="PIRSF" id="PIRSF028777">
    <property type="entry name" value="UCP028777"/>
    <property type="match status" value="1"/>
</dbReference>
<organism evidence="1 2">
    <name type="scientific">Tessaracoccus flavus</name>
    <dbReference type="NCBI Taxonomy" id="1610493"/>
    <lineage>
        <taxon>Bacteria</taxon>
        <taxon>Bacillati</taxon>
        <taxon>Actinomycetota</taxon>
        <taxon>Actinomycetes</taxon>
        <taxon>Propionibacteriales</taxon>
        <taxon>Propionibacteriaceae</taxon>
        <taxon>Tessaracoccus</taxon>
    </lineage>
</organism>
<dbReference type="EMBL" id="CP019605">
    <property type="protein sequence ID" value="AQP43984.1"/>
    <property type="molecule type" value="Genomic_DNA"/>
</dbReference>
<dbReference type="NCBIfam" id="NF008740">
    <property type="entry name" value="PRK11770.1-2"/>
    <property type="match status" value="1"/>
</dbReference>
<reference evidence="1 2" key="1">
    <citation type="journal article" date="2016" name="Int. J. Syst. Evol. Microbiol.">
        <title>Tessaracoccus flavus sp. nov., isolated from the drainage system of a lindane-producing factory.</title>
        <authorList>
            <person name="Kumari R."/>
            <person name="Singh P."/>
            <person name="Schumann P."/>
            <person name="Lal R."/>
        </authorList>
    </citation>
    <scope>NUCLEOTIDE SEQUENCE [LARGE SCALE GENOMIC DNA]</scope>
    <source>
        <strain evidence="1 2">RP1T</strain>
    </source>
</reference>
<dbReference type="PROSITE" id="PS51257">
    <property type="entry name" value="PROKAR_LIPOPROTEIN"/>
    <property type="match status" value="1"/>
</dbReference>
<dbReference type="KEGG" id="tfl:RPIT_03435"/>
<dbReference type="OrthoDB" id="3238663at2"/>
<dbReference type="Pfam" id="PF03733">
    <property type="entry name" value="YccF"/>
    <property type="match status" value="2"/>
</dbReference>
<gene>
    <name evidence="1" type="ORF">RPIT_03435</name>
</gene>
<dbReference type="PANTHER" id="PTHR42903">
    <property type="entry name" value="INNER MEMBRANE PROTEIN YCCF"/>
    <property type="match status" value="1"/>
</dbReference>
<dbReference type="AlphaFoldDB" id="A0A1Q2CD02"/>
<dbReference type="PANTHER" id="PTHR42903:SF1">
    <property type="entry name" value="INNER MEMBRANE PROTEIN YCCF"/>
    <property type="match status" value="1"/>
</dbReference>
<dbReference type="Proteomes" id="UP000188324">
    <property type="component" value="Chromosome"/>
</dbReference>
<dbReference type="STRING" id="1610493.RPIT_03435"/>
<evidence type="ECO:0000313" key="2">
    <source>
        <dbReference type="Proteomes" id="UP000188324"/>
    </source>
</evidence>
<dbReference type="InterPro" id="IPR052937">
    <property type="entry name" value="Inner_membrane_protein"/>
</dbReference>
<dbReference type="GO" id="GO:0005886">
    <property type="term" value="C:plasma membrane"/>
    <property type="evidence" value="ECO:0007669"/>
    <property type="project" value="TreeGrafter"/>
</dbReference>
<protein>
    <submittedName>
        <fullName evidence="1">Uncharacterized protein</fullName>
    </submittedName>
</protein>
<name>A0A1Q2CD02_9ACTN</name>
<dbReference type="InterPro" id="IPR005185">
    <property type="entry name" value="YccF"/>
</dbReference>